<dbReference type="RefSeq" id="WP_077771829.1">
    <property type="nucleotide sequence ID" value="NZ_CP114588.1"/>
</dbReference>
<proteinExistence type="inferred from homology"/>
<protein>
    <recommendedName>
        <fullName evidence="3">Universal stress protein B</fullName>
    </recommendedName>
</protein>
<evidence type="ECO:0000256" key="1">
    <source>
        <dbReference type="ARBA" id="ARBA00004429"/>
    </source>
</evidence>
<evidence type="ECO:0000256" key="3">
    <source>
        <dbReference type="ARBA" id="ARBA00021128"/>
    </source>
</evidence>
<accession>A0AA47KKU8</accession>
<evidence type="ECO:0000256" key="6">
    <source>
        <dbReference type="ARBA" id="ARBA00022692"/>
    </source>
</evidence>
<dbReference type="GO" id="GO:0005886">
    <property type="term" value="C:plasma membrane"/>
    <property type="evidence" value="ECO:0007669"/>
    <property type="project" value="UniProtKB-SubCell"/>
</dbReference>
<feature type="transmembrane region" description="Helical" evidence="9">
    <location>
        <begin position="92"/>
        <end position="113"/>
    </location>
</feature>
<dbReference type="AlphaFoldDB" id="A0AA47KKU8"/>
<dbReference type="InterPro" id="IPR019598">
    <property type="entry name" value="Universal_stress_protein_B"/>
</dbReference>
<keyword evidence="8 9" id="KW-0472">Membrane</keyword>
<comment type="subcellular location">
    <subcellularLocation>
        <location evidence="1">Cell inner membrane</location>
        <topology evidence="1">Multi-pass membrane protein</topology>
    </subcellularLocation>
</comment>
<organism evidence="10 11">
    <name type="scientific">Salinivibrio kushneri</name>
    <dbReference type="NCBI Taxonomy" id="1908198"/>
    <lineage>
        <taxon>Bacteria</taxon>
        <taxon>Pseudomonadati</taxon>
        <taxon>Pseudomonadota</taxon>
        <taxon>Gammaproteobacteria</taxon>
        <taxon>Vibrionales</taxon>
        <taxon>Vibrionaceae</taxon>
        <taxon>Salinivibrio</taxon>
    </lineage>
</organism>
<evidence type="ECO:0000256" key="4">
    <source>
        <dbReference type="ARBA" id="ARBA00022475"/>
    </source>
</evidence>
<sequence length="115" mass="13165">MNGDILIVAVFTVTLINFARYLSSLRALVVMLRDANPLLYQQICRGDNNFFSLSPQGDISRQKRLYQYIRSQEYLHHHDEVFVGKCNKVRHLFILNAALSGALLATFFLVAFAGW</sequence>
<gene>
    <name evidence="10" type="ORF">N8M53_00325</name>
</gene>
<evidence type="ECO:0000256" key="7">
    <source>
        <dbReference type="ARBA" id="ARBA00022989"/>
    </source>
</evidence>
<evidence type="ECO:0000256" key="2">
    <source>
        <dbReference type="ARBA" id="ARBA00009803"/>
    </source>
</evidence>
<keyword evidence="4" id="KW-1003">Cell membrane</keyword>
<keyword evidence="7 9" id="KW-1133">Transmembrane helix</keyword>
<feature type="transmembrane region" description="Helical" evidence="9">
    <location>
        <begin position="6"/>
        <end position="23"/>
    </location>
</feature>
<evidence type="ECO:0000256" key="5">
    <source>
        <dbReference type="ARBA" id="ARBA00022519"/>
    </source>
</evidence>
<reference evidence="10" key="1">
    <citation type="submission" date="2022-09" db="EMBL/GenBank/DDBJ databases">
        <authorList>
            <person name="Li Z.-J."/>
        </authorList>
    </citation>
    <scope>NUCLEOTIDE SEQUENCE</scope>
    <source>
        <strain evidence="10">TGB11</strain>
    </source>
</reference>
<keyword evidence="6 9" id="KW-0812">Transmembrane</keyword>
<evidence type="ECO:0000256" key="8">
    <source>
        <dbReference type="ARBA" id="ARBA00023136"/>
    </source>
</evidence>
<dbReference type="Proteomes" id="UP001164748">
    <property type="component" value="Chromosome"/>
</dbReference>
<name>A0AA47KKU8_9GAMM</name>
<dbReference type="EMBL" id="CP114588">
    <property type="protein sequence ID" value="WBA08713.1"/>
    <property type="molecule type" value="Genomic_DNA"/>
</dbReference>
<evidence type="ECO:0000313" key="11">
    <source>
        <dbReference type="Proteomes" id="UP001164748"/>
    </source>
</evidence>
<keyword evidence="5" id="KW-0997">Cell inner membrane</keyword>
<dbReference type="Pfam" id="PF10625">
    <property type="entry name" value="UspB"/>
    <property type="match status" value="1"/>
</dbReference>
<evidence type="ECO:0000313" key="10">
    <source>
        <dbReference type="EMBL" id="WBA08713.1"/>
    </source>
</evidence>
<evidence type="ECO:0000256" key="9">
    <source>
        <dbReference type="SAM" id="Phobius"/>
    </source>
</evidence>
<comment type="similarity">
    <text evidence="2">Belongs to the universal stress protein B family.</text>
</comment>